<keyword evidence="1" id="KW-0812">Transmembrane</keyword>
<name>A0A1G6TJJ6_9BRAD</name>
<evidence type="ECO:0000313" key="2">
    <source>
        <dbReference type="EMBL" id="SDD29199.1"/>
    </source>
</evidence>
<dbReference type="Proteomes" id="UP000199245">
    <property type="component" value="Unassembled WGS sequence"/>
</dbReference>
<protein>
    <submittedName>
        <fullName evidence="2">Uncharacterized protein</fullName>
    </submittedName>
</protein>
<accession>A0A1G6TJJ6</accession>
<reference evidence="2 3" key="1">
    <citation type="submission" date="2016-10" db="EMBL/GenBank/DDBJ databases">
        <authorList>
            <person name="de Groot N.N."/>
        </authorList>
    </citation>
    <scope>NUCLEOTIDE SEQUENCE [LARGE SCALE GENOMIC DNA]</scope>
    <source>
        <strain evidence="2 3">R5</strain>
    </source>
</reference>
<organism evidence="2 3">
    <name type="scientific">Bradyrhizobium brasilense</name>
    <dbReference type="NCBI Taxonomy" id="1419277"/>
    <lineage>
        <taxon>Bacteria</taxon>
        <taxon>Pseudomonadati</taxon>
        <taxon>Pseudomonadota</taxon>
        <taxon>Alphaproteobacteria</taxon>
        <taxon>Hyphomicrobiales</taxon>
        <taxon>Nitrobacteraceae</taxon>
        <taxon>Bradyrhizobium</taxon>
    </lineage>
</organism>
<dbReference type="EMBL" id="FMZW01000009">
    <property type="protein sequence ID" value="SDD29199.1"/>
    <property type="molecule type" value="Genomic_DNA"/>
</dbReference>
<evidence type="ECO:0000313" key="3">
    <source>
        <dbReference type="Proteomes" id="UP000199245"/>
    </source>
</evidence>
<feature type="transmembrane region" description="Helical" evidence="1">
    <location>
        <begin position="12"/>
        <end position="34"/>
    </location>
</feature>
<sequence>MSEQPSNGMPDWLTTDMLVIAVSLAIIVIGIWIAP</sequence>
<keyword evidence="1" id="KW-1133">Transmembrane helix</keyword>
<evidence type="ECO:0000256" key="1">
    <source>
        <dbReference type="SAM" id="Phobius"/>
    </source>
</evidence>
<keyword evidence="1" id="KW-0472">Membrane</keyword>
<gene>
    <name evidence="2" type="ORF">SAMN05216337_1009171</name>
</gene>
<dbReference type="AlphaFoldDB" id="A0A1G6TJJ6"/>
<proteinExistence type="predicted"/>